<evidence type="ECO:0000256" key="1">
    <source>
        <dbReference type="SAM" id="MobiDB-lite"/>
    </source>
</evidence>
<keyword evidence="2" id="KW-0472">Membrane</keyword>
<dbReference type="KEGG" id="spai:FPZ24_10285"/>
<dbReference type="RefSeq" id="WP_146571691.1">
    <property type="nucleotide sequence ID" value="NZ_CP042306.1"/>
</dbReference>
<dbReference type="EMBL" id="CP042306">
    <property type="protein sequence ID" value="QDZ07824.1"/>
    <property type="molecule type" value="Genomic_DNA"/>
</dbReference>
<dbReference type="AlphaFoldDB" id="A0A5B8LJR5"/>
<feature type="transmembrane region" description="Helical" evidence="2">
    <location>
        <begin position="6"/>
        <end position="26"/>
    </location>
</feature>
<keyword evidence="2" id="KW-0812">Transmembrane</keyword>
<keyword evidence="4" id="KW-1185">Reference proteome</keyword>
<proteinExistence type="predicted"/>
<evidence type="ECO:0000313" key="3">
    <source>
        <dbReference type="EMBL" id="QDZ07824.1"/>
    </source>
</evidence>
<keyword evidence="2" id="KW-1133">Transmembrane helix</keyword>
<protein>
    <submittedName>
        <fullName evidence="3">Uncharacterized protein</fullName>
    </submittedName>
</protein>
<accession>A0A5B8LJR5</accession>
<dbReference type="Proteomes" id="UP000315673">
    <property type="component" value="Chromosome"/>
</dbReference>
<gene>
    <name evidence="3" type="ORF">FPZ24_10285</name>
</gene>
<evidence type="ECO:0000313" key="4">
    <source>
        <dbReference type="Proteomes" id="UP000315673"/>
    </source>
</evidence>
<sequence>MDAGDIALIAVGVLGTIAIVCAGFMLDRRSQRIKSEKGWRAWAILTRVRKELFDRLHGPLRLQDQRIEPPTQKRKRKPATPRRKGSRKPTR</sequence>
<feature type="region of interest" description="Disordered" evidence="1">
    <location>
        <begin position="63"/>
        <end position="91"/>
    </location>
</feature>
<evidence type="ECO:0000256" key="2">
    <source>
        <dbReference type="SAM" id="Phobius"/>
    </source>
</evidence>
<organism evidence="3 4">
    <name type="scientific">Sphingomonas panacisoli</name>
    <dbReference type="NCBI Taxonomy" id="1813879"/>
    <lineage>
        <taxon>Bacteria</taxon>
        <taxon>Pseudomonadati</taxon>
        <taxon>Pseudomonadota</taxon>
        <taxon>Alphaproteobacteria</taxon>
        <taxon>Sphingomonadales</taxon>
        <taxon>Sphingomonadaceae</taxon>
        <taxon>Sphingomonas</taxon>
    </lineage>
</organism>
<reference evidence="3 4" key="1">
    <citation type="submission" date="2019-07" db="EMBL/GenBank/DDBJ databases">
        <title>Full genome sequence of Sphingomonas sp. 4R-6-7(HKS19).</title>
        <authorList>
            <person name="Im W.-T."/>
        </authorList>
    </citation>
    <scope>NUCLEOTIDE SEQUENCE [LARGE SCALE GENOMIC DNA]</scope>
    <source>
        <strain evidence="3 4">HKS19</strain>
    </source>
</reference>
<feature type="compositionally biased region" description="Basic residues" evidence="1">
    <location>
        <begin position="72"/>
        <end position="91"/>
    </location>
</feature>
<name>A0A5B8LJR5_9SPHN</name>